<dbReference type="RefSeq" id="WP_085617035.1">
    <property type="nucleotide sequence ID" value="NZ_CAXBPE010000018.1"/>
</dbReference>
<accession>A0A1Y2LEX5</accession>
<dbReference type="OrthoDB" id="7269965at2"/>
<evidence type="ECO:0008006" key="4">
    <source>
        <dbReference type="Google" id="ProtNLM"/>
    </source>
</evidence>
<gene>
    <name evidence="2" type="ORF">TALK_06475</name>
</gene>
<dbReference type="EMBL" id="JFKB01000003">
    <property type="protein sequence ID" value="OSQ49213.1"/>
    <property type="molecule type" value="Genomic_DNA"/>
</dbReference>
<name>A0A1Y2LEX5_9PROT</name>
<dbReference type="SUPFAM" id="SSF75708">
    <property type="entry name" value="Chemotaxis phosphatase CheZ"/>
    <property type="match status" value="1"/>
</dbReference>
<protein>
    <recommendedName>
        <fullName evidence="4">Chemotaxis protein CheZ</fullName>
    </recommendedName>
</protein>
<dbReference type="Gene3D" id="1.10.287.500">
    <property type="entry name" value="Helix hairpin bin"/>
    <property type="match status" value="1"/>
</dbReference>
<proteinExistence type="predicted"/>
<keyword evidence="1" id="KW-0175">Coiled coil</keyword>
<evidence type="ECO:0000256" key="1">
    <source>
        <dbReference type="SAM" id="Coils"/>
    </source>
</evidence>
<comment type="caution">
    <text evidence="2">The sequence shown here is derived from an EMBL/GenBank/DDBJ whole genome shotgun (WGS) entry which is preliminary data.</text>
</comment>
<feature type="coiled-coil region" evidence="1">
    <location>
        <begin position="86"/>
        <end position="113"/>
    </location>
</feature>
<sequence length="275" mass="30584">MSRQESKKLFTAELRLLNKLETMSDIVSMPFPTAIPDSGGEGGGGQDLSTLHSAIEDLKLELLSDIRTMMAEQKKLHAEQIGDDDQQDARKELRMLKTEIRALANSIQETKREIAALYTAPDDDGGTRLNIVKGELDSVVAATEDATANILETVEKIDAVAHNIRSAAPDDYTQGLADDIVDLVVKVFESCNFQDLTGQRITKVVNTMKYIEERVTRVIEIWGDDDFAEFEVPADPKGLDNLDKTVTRAPENVQRVNQDEVDQIFSQDEIDALFD</sequence>
<dbReference type="STRING" id="1293890.TALK_06475"/>
<evidence type="ECO:0000313" key="2">
    <source>
        <dbReference type="EMBL" id="OSQ49213.1"/>
    </source>
</evidence>
<dbReference type="Proteomes" id="UP000193396">
    <property type="component" value="Unassembled WGS sequence"/>
</dbReference>
<organism evidence="2 3">
    <name type="scientific">Thalassospira alkalitolerans</name>
    <dbReference type="NCBI Taxonomy" id="1293890"/>
    <lineage>
        <taxon>Bacteria</taxon>
        <taxon>Pseudomonadati</taxon>
        <taxon>Pseudomonadota</taxon>
        <taxon>Alphaproteobacteria</taxon>
        <taxon>Rhodospirillales</taxon>
        <taxon>Thalassospiraceae</taxon>
        <taxon>Thalassospira</taxon>
    </lineage>
</organism>
<evidence type="ECO:0000313" key="3">
    <source>
        <dbReference type="Proteomes" id="UP000193396"/>
    </source>
</evidence>
<reference evidence="2 3" key="1">
    <citation type="submission" date="2014-03" db="EMBL/GenBank/DDBJ databases">
        <title>The draft genome sequence of Thalassospira alkalitolerans JCM 18968.</title>
        <authorList>
            <person name="Lai Q."/>
            <person name="Shao Z."/>
        </authorList>
    </citation>
    <scope>NUCLEOTIDE SEQUENCE [LARGE SCALE GENOMIC DNA]</scope>
    <source>
        <strain evidence="2 3">JCM 18968</strain>
    </source>
</reference>
<dbReference type="AlphaFoldDB" id="A0A1Y2LEX5"/>
<keyword evidence="3" id="KW-1185">Reference proteome</keyword>